<keyword evidence="2" id="KW-1185">Reference proteome</keyword>
<organism evidence="1 2">
    <name type="scientific">Rubroshorea leprosula</name>
    <dbReference type="NCBI Taxonomy" id="152421"/>
    <lineage>
        <taxon>Eukaryota</taxon>
        <taxon>Viridiplantae</taxon>
        <taxon>Streptophyta</taxon>
        <taxon>Embryophyta</taxon>
        <taxon>Tracheophyta</taxon>
        <taxon>Spermatophyta</taxon>
        <taxon>Magnoliopsida</taxon>
        <taxon>eudicotyledons</taxon>
        <taxon>Gunneridae</taxon>
        <taxon>Pentapetalae</taxon>
        <taxon>rosids</taxon>
        <taxon>malvids</taxon>
        <taxon>Malvales</taxon>
        <taxon>Dipterocarpaceae</taxon>
        <taxon>Rubroshorea</taxon>
    </lineage>
</organism>
<dbReference type="AlphaFoldDB" id="A0AAV5L370"/>
<dbReference type="Proteomes" id="UP001054252">
    <property type="component" value="Unassembled WGS sequence"/>
</dbReference>
<dbReference type="EMBL" id="BPVZ01000092">
    <property type="protein sequence ID" value="GKV31641.1"/>
    <property type="molecule type" value="Genomic_DNA"/>
</dbReference>
<gene>
    <name evidence="1" type="ORF">SLEP1_g40313</name>
</gene>
<evidence type="ECO:0000313" key="2">
    <source>
        <dbReference type="Proteomes" id="UP001054252"/>
    </source>
</evidence>
<protein>
    <submittedName>
        <fullName evidence="1">Uncharacterized protein</fullName>
    </submittedName>
</protein>
<accession>A0AAV5L370</accession>
<evidence type="ECO:0000313" key="1">
    <source>
        <dbReference type="EMBL" id="GKV31641.1"/>
    </source>
</evidence>
<name>A0AAV5L370_9ROSI</name>
<proteinExistence type="predicted"/>
<comment type="caution">
    <text evidence="1">The sequence shown here is derived from an EMBL/GenBank/DDBJ whole genome shotgun (WGS) entry which is preliminary data.</text>
</comment>
<sequence>MPPPLPPPPPFCQGWSPSNSRIEPEKPKLWALVIKVVLLCHSGSGLKVRAKDRHGDTSELGEMMRTKWGYCEGRDRNCNLYS</sequence>
<reference evidence="1 2" key="1">
    <citation type="journal article" date="2021" name="Commun. Biol.">
        <title>The genome of Shorea leprosula (Dipterocarpaceae) highlights the ecological relevance of drought in aseasonal tropical rainforests.</title>
        <authorList>
            <person name="Ng K.K.S."/>
            <person name="Kobayashi M.J."/>
            <person name="Fawcett J.A."/>
            <person name="Hatakeyama M."/>
            <person name="Paape T."/>
            <person name="Ng C.H."/>
            <person name="Ang C.C."/>
            <person name="Tnah L.H."/>
            <person name="Lee C.T."/>
            <person name="Nishiyama T."/>
            <person name="Sese J."/>
            <person name="O'Brien M.J."/>
            <person name="Copetti D."/>
            <person name="Mohd Noor M.I."/>
            <person name="Ong R.C."/>
            <person name="Putra M."/>
            <person name="Sireger I.Z."/>
            <person name="Indrioko S."/>
            <person name="Kosugi Y."/>
            <person name="Izuno A."/>
            <person name="Isagi Y."/>
            <person name="Lee S.L."/>
            <person name="Shimizu K.K."/>
        </authorList>
    </citation>
    <scope>NUCLEOTIDE SEQUENCE [LARGE SCALE GENOMIC DNA]</scope>
    <source>
        <strain evidence="1">214</strain>
    </source>
</reference>